<feature type="domain" description="DUF4124" evidence="3">
    <location>
        <begin position="12"/>
        <end position="61"/>
    </location>
</feature>
<evidence type="ECO:0000256" key="2">
    <source>
        <dbReference type="SAM" id="SignalP"/>
    </source>
</evidence>
<keyword evidence="2" id="KW-0732">Signal</keyword>
<evidence type="ECO:0000313" key="4">
    <source>
        <dbReference type="EMBL" id="CAA0085503.1"/>
    </source>
</evidence>
<dbReference type="OrthoDB" id="6366673at2"/>
<sequence length="151" mass="16755">MKTPYLALVIGLAFSLPVTAGVYVYTDEQGNQVYTDSPPDNKPAEMVDVPHTNTLETPPDQKQKNEDFFKDLKQQQDTATNEREAYRQGRAAAKGALDKAQKNLKQAKVIVAGDMYPNGHGGVRYTEQYTNRVEAAERAVKDAKAAYDESK</sequence>
<name>A0A5S9N6I1_9GAMM</name>
<dbReference type="Pfam" id="PF13511">
    <property type="entry name" value="DUF4124"/>
    <property type="match status" value="1"/>
</dbReference>
<evidence type="ECO:0000259" key="3">
    <source>
        <dbReference type="Pfam" id="PF13511"/>
    </source>
</evidence>
<feature type="signal peptide" evidence="2">
    <location>
        <begin position="1"/>
        <end position="20"/>
    </location>
</feature>
<organism evidence="4 5">
    <name type="scientific">BD1-7 clade bacterium</name>
    <dbReference type="NCBI Taxonomy" id="2029982"/>
    <lineage>
        <taxon>Bacteria</taxon>
        <taxon>Pseudomonadati</taxon>
        <taxon>Pseudomonadota</taxon>
        <taxon>Gammaproteobacteria</taxon>
        <taxon>Cellvibrionales</taxon>
        <taxon>Spongiibacteraceae</taxon>
        <taxon>BD1-7 clade</taxon>
    </lineage>
</organism>
<evidence type="ECO:0000313" key="5">
    <source>
        <dbReference type="Proteomes" id="UP000434580"/>
    </source>
</evidence>
<feature type="chain" id="PRO_5030137923" description="DUF4124 domain-containing protein" evidence="2">
    <location>
        <begin position="21"/>
        <end position="151"/>
    </location>
</feature>
<protein>
    <recommendedName>
        <fullName evidence="3">DUF4124 domain-containing protein</fullName>
    </recommendedName>
</protein>
<feature type="region of interest" description="Disordered" evidence="1">
    <location>
        <begin position="35"/>
        <end position="97"/>
    </location>
</feature>
<dbReference type="AlphaFoldDB" id="A0A5S9N6I1"/>
<proteinExistence type="predicted"/>
<dbReference type="InterPro" id="IPR025392">
    <property type="entry name" value="DUF4124"/>
</dbReference>
<reference evidence="4 5" key="1">
    <citation type="submission" date="2019-11" db="EMBL/GenBank/DDBJ databases">
        <authorList>
            <person name="Holert J."/>
        </authorList>
    </citation>
    <scope>NUCLEOTIDE SEQUENCE [LARGE SCALE GENOMIC DNA]</scope>
    <source>
        <strain evidence="4">BC5_2</strain>
    </source>
</reference>
<gene>
    <name evidence="4" type="ORF">DPBNPPHM_00882</name>
</gene>
<dbReference type="Proteomes" id="UP000434580">
    <property type="component" value="Unassembled WGS sequence"/>
</dbReference>
<evidence type="ECO:0000256" key="1">
    <source>
        <dbReference type="SAM" id="MobiDB-lite"/>
    </source>
</evidence>
<accession>A0A5S9N6I1</accession>
<dbReference type="EMBL" id="CACSII010000001">
    <property type="protein sequence ID" value="CAA0085503.1"/>
    <property type="molecule type" value="Genomic_DNA"/>
</dbReference>
<feature type="compositionally biased region" description="Basic and acidic residues" evidence="1">
    <location>
        <begin position="59"/>
        <end position="87"/>
    </location>
</feature>